<dbReference type="SUPFAM" id="SSF51445">
    <property type="entry name" value="(Trans)glycosidases"/>
    <property type="match status" value="1"/>
</dbReference>
<keyword evidence="2" id="KW-0812">Transmembrane</keyword>
<feature type="compositionally biased region" description="Low complexity" evidence="1">
    <location>
        <begin position="458"/>
        <end position="485"/>
    </location>
</feature>
<feature type="region of interest" description="Disordered" evidence="1">
    <location>
        <begin position="1"/>
        <end position="192"/>
    </location>
</feature>
<feature type="compositionally biased region" description="Basic and acidic residues" evidence="1">
    <location>
        <begin position="97"/>
        <end position="109"/>
    </location>
</feature>
<dbReference type="AlphaFoldDB" id="A0AAQ4ESP4"/>
<evidence type="ECO:0000256" key="1">
    <source>
        <dbReference type="SAM" id="MobiDB-lite"/>
    </source>
</evidence>
<name>A0AAQ4ESP4_AMBAM</name>
<feature type="compositionally biased region" description="Pro residues" evidence="1">
    <location>
        <begin position="26"/>
        <end position="35"/>
    </location>
</feature>
<evidence type="ECO:0000256" key="2">
    <source>
        <dbReference type="SAM" id="Phobius"/>
    </source>
</evidence>
<protein>
    <submittedName>
        <fullName evidence="3">Uncharacterized protein</fullName>
    </submittedName>
</protein>
<organism evidence="3 4">
    <name type="scientific">Amblyomma americanum</name>
    <name type="common">Lone star tick</name>
    <dbReference type="NCBI Taxonomy" id="6943"/>
    <lineage>
        <taxon>Eukaryota</taxon>
        <taxon>Metazoa</taxon>
        <taxon>Ecdysozoa</taxon>
        <taxon>Arthropoda</taxon>
        <taxon>Chelicerata</taxon>
        <taxon>Arachnida</taxon>
        <taxon>Acari</taxon>
        <taxon>Parasitiformes</taxon>
        <taxon>Ixodida</taxon>
        <taxon>Ixodoidea</taxon>
        <taxon>Ixodidae</taxon>
        <taxon>Amblyomminae</taxon>
        <taxon>Amblyomma</taxon>
    </lineage>
</organism>
<dbReference type="Proteomes" id="UP001321473">
    <property type="component" value="Unassembled WGS sequence"/>
</dbReference>
<keyword evidence="4" id="KW-1185">Reference proteome</keyword>
<comment type="caution">
    <text evidence="3">The sequence shown here is derived from an EMBL/GenBank/DDBJ whole genome shotgun (WGS) entry which is preliminary data.</text>
</comment>
<feature type="transmembrane region" description="Helical" evidence="2">
    <location>
        <begin position="521"/>
        <end position="541"/>
    </location>
</feature>
<keyword evidence="2" id="KW-1133">Transmembrane helix</keyword>
<feature type="region of interest" description="Disordered" evidence="1">
    <location>
        <begin position="255"/>
        <end position="513"/>
    </location>
</feature>
<evidence type="ECO:0000313" key="4">
    <source>
        <dbReference type="Proteomes" id="UP001321473"/>
    </source>
</evidence>
<dbReference type="Gene3D" id="3.20.20.80">
    <property type="entry name" value="Glycosidases"/>
    <property type="match status" value="1"/>
</dbReference>
<feature type="compositionally biased region" description="Basic and acidic residues" evidence="1">
    <location>
        <begin position="376"/>
        <end position="404"/>
    </location>
</feature>
<gene>
    <name evidence="3" type="ORF">V5799_020869</name>
</gene>
<feature type="compositionally biased region" description="Basic and acidic residues" evidence="1">
    <location>
        <begin position="307"/>
        <end position="329"/>
    </location>
</feature>
<proteinExistence type="predicted"/>
<feature type="compositionally biased region" description="Pro residues" evidence="1">
    <location>
        <begin position="486"/>
        <end position="495"/>
    </location>
</feature>
<feature type="compositionally biased region" description="Polar residues" evidence="1">
    <location>
        <begin position="182"/>
        <end position="192"/>
    </location>
</feature>
<dbReference type="EMBL" id="JARKHS020011467">
    <property type="protein sequence ID" value="KAK8777789.1"/>
    <property type="molecule type" value="Genomic_DNA"/>
</dbReference>
<sequence length="861" mass="94120">MLSPSSGSSEDSESPATVDDGRSPTRPVPPRPPPLIAATSDNGPPHTPQASEASPVDLGRRAASHGGHQRDLGSTAEPHGKVTLPAVPDASGLSHSVDYDDRPRDRKELTSSLKTTDGVIRRENQHGRQPQGGPAPGDDTKRISVLPGQVAVVGKHPSAASGPESTSKPASAIPPHAPPPMTSQSVIQIDSATPSTAPRLILTKDQGLVPVQPLPQVGEAVRRTAAPPVQEQGGTAVELPLRVVAVLPVAAKKEEMLSSNRTSQGSHDERAHGMRGRPVQHDESTSSESEDYSSSPAKRSPVNVRRPMAEVRRTSEEAKRAIVHDRRASAESMRSPLKAKRAMDDFIEMNVDDKGPLRHVRRPSVESVRLPVQARRATEDSLRAPVDDKDPSLHAKRISADSGRRLVSIGEPPAQQAARKAPERSAVAPSEKAVTAAGSQNSERPSSEEGPPPPPPSADAIGASTKAAASAKAGMKRSGSIAPTPVAQPSPPPKPSWWSAFASIDDSSRRRRRNRRTCAGLMARCLLLLMLVMVPCTLLFFTFRLGQLLYKTTQQYNIAQTKTTETTTKEETPTAVTAVPTGHFSPRRLYVLERLPIAYCSELIYYALHVTRTVAMKRFSLDSDIFNAIVHLRDRRLHRGKKMRLHVALGGSRRDSPSLVRLLEHYEVRDAAIKDLDALKQHFDGVNIHWDRPGDACDKEFTGTFFRALIEELRRRRFVVMLTVPPVVELVRRFWLINIMRYLEYVIVLTHTLRRKGVLDCPGRRQFAAASYHAIQEHVFKETSNPLHATKIVYSISVALYSGPEELTLRMRRSYADRIGDATVAVYDLFLDDFDGHCSRPGQLVAESPLVAAIAEASLPH</sequence>
<reference evidence="3 4" key="1">
    <citation type="journal article" date="2023" name="Arcadia Sci">
        <title>De novo assembly of a long-read Amblyomma americanum tick genome.</title>
        <authorList>
            <person name="Chou S."/>
            <person name="Poskanzer K.E."/>
            <person name="Rollins M."/>
            <person name="Thuy-Boun P.S."/>
        </authorList>
    </citation>
    <scope>NUCLEOTIDE SEQUENCE [LARGE SCALE GENOMIC DNA]</scope>
    <source>
        <strain evidence="3">F_SG_1</strain>
        <tissue evidence="3">Salivary glands</tissue>
    </source>
</reference>
<keyword evidence="2" id="KW-0472">Membrane</keyword>
<evidence type="ECO:0000313" key="3">
    <source>
        <dbReference type="EMBL" id="KAK8777789.1"/>
    </source>
</evidence>
<accession>A0AAQ4ESP4</accession>
<dbReference type="InterPro" id="IPR017853">
    <property type="entry name" value="GH"/>
</dbReference>